<accession>A0AAD2H178</accession>
<feature type="domain" description="Class II aldolase/adducin N-terminal" evidence="3">
    <location>
        <begin position="14"/>
        <end position="226"/>
    </location>
</feature>
<dbReference type="PANTHER" id="PTHR22789:SF0">
    <property type="entry name" value="3-OXO-TETRONATE 4-PHOSPHATE DECARBOXYLASE-RELATED"/>
    <property type="match status" value="1"/>
</dbReference>
<keyword evidence="2" id="KW-0456">Lyase</keyword>
<dbReference type="SMART" id="SM01007">
    <property type="entry name" value="Aldolase_II"/>
    <property type="match status" value="1"/>
</dbReference>
<evidence type="ECO:0000256" key="1">
    <source>
        <dbReference type="ARBA" id="ARBA00022723"/>
    </source>
</evidence>
<dbReference type="Pfam" id="PF00596">
    <property type="entry name" value="Aldolase_II"/>
    <property type="match status" value="1"/>
</dbReference>
<gene>
    <name evidence="4" type="ORF">MYCIT1_LOCUS11059</name>
</gene>
<organism evidence="4 5">
    <name type="scientific">Mycena citricolor</name>
    <dbReference type="NCBI Taxonomy" id="2018698"/>
    <lineage>
        <taxon>Eukaryota</taxon>
        <taxon>Fungi</taxon>
        <taxon>Dikarya</taxon>
        <taxon>Basidiomycota</taxon>
        <taxon>Agaricomycotina</taxon>
        <taxon>Agaricomycetes</taxon>
        <taxon>Agaricomycetidae</taxon>
        <taxon>Agaricales</taxon>
        <taxon>Marasmiineae</taxon>
        <taxon>Mycenaceae</taxon>
        <taxon>Mycena</taxon>
    </lineage>
</organism>
<dbReference type="EMBL" id="CAVNYO010000137">
    <property type="protein sequence ID" value="CAK5268049.1"/>
    <property type="molecule type" value="Genomic_DNA"/>
</dbReference>
<dbReference type="InterPro" id="IPR036409">
    <property type="entry name" value="Aldolase_II/adducin_N_sf"/>
</dbReference>
<sequence>MATHETPEYLEAIKNLSLASKILAHHGVVDGFGHVSCRDPRQPHDHFLLSRNLAPALVEPHDIVAWRIDNSEPTVPDSPRGFLERCIHSEIYKYKHGSLTRALDRLYPAVAAVVHFHSPDILPFGLLPIPFKPVYHMASFLGPASPPVFEIRDAFGPATDMLIRDTAMGAALAGHFRASEAADADADAEPRPLVLMRGHGATLVASSLKLVVYRAVYTQHNARILTSLSALAGGVDRVADGARFLNAEECRAATRSNEGQITRAWDVWVQELNGNV</sequence>
<dbReference type="GO" id="GO:0005829">
    <property type="term" value="C:cytosol"/>
    <property type="evidence" value="ECO:0007669"/>
    <property type="project" value="TreeGrafter"/>
</dbReference>
<dbReference type="GO" id="GO:0046872">
    <property type="term" value="F:metal ion binding"/>
    <property type="evidence" value="ECO:0007669"/>
    <property type="project" value="UniProtKB-KW"/>
</dbReference>
<proteinExistence type="predicted"/>
<keyword evidence="1" id="KW-0479">Metal-binding</keyword>
<dbReference type="Gene3D" id="3.40.225.10">
    <property type="entry name" value="Class II aldolase/adducin N-terminal domain"/>
    <property type="match status" value="1"/>
</dbReference>
<dbReference type="InterPro" id="IPR001303">
    <property type="entry name" value="Aldolase_II/adducin_N"/>
</dbReference>
<name>A0AAD2H178_9AGAR</name>
<reference evidence="4" key="1">
    <citation type="submission" date="2023-11" db="EMBL/GenBank/DDBJ databases">
        <authorList>
            <person name="De Vega J J."/>
            <person name="De Vega J J."/>
        </authorList>
    </citation>
    <scope>NUCLEOTIDE SEQUENCE</scope>
</reference>
<evidence type="ECO:0000256" key="2">
    <source>
        <dbReference type="ARBA" id="ARBA00023239"/>
    </source>
</evidence>
<dbReference type="GO" id="GO:0016832">
    <property type="term" value="F:aldehyde-lyase activity"/>
    <property type="evidence" value="ECO:0007669"/>
    <property type="project" value="TreeGrafter"/>
</dbReference>
<evidence type="ECO:0000313" key="5">
    <source>
        <dbReference type="Proteomes" id="UP001295794"/>
    </source>
</evidence>
<evidence type="ECO:0000259" key="3">
    <source>
        <dbReference type="SMART" id="SM01007"/>
    </source>
</evidence>
<keyword evidence="5" id="KW-1185">Reference proteome</keyword>
<protein>
    <recommendedName>
        <fullName evidence="3">Class II aldolase/adducin N-terminal domain-containing protein</fullName>
    </recommendedName>
</protein>
<evidence type="ECO:0000313" key="4">
    <source>
        <dbReference type="EMBL" id="CAK5268049.1"/>
    </source>
</evidence>
<dbReference type="SUPFAM" id="SSF53639">
    <property type="entry name" value="AraD/HMP-PK domain-like"/>
    <property type="match status" value="1"/>
</dbReference>
<comment type="caution">
    <text evidence="4">The sequence shown here is derived from an EMBL/GenBank/DDBJ whole genome shotgun (WGS) entry which is preliminary data.</text>
</comment>
<dbReference type="GO" id="GO:0019323">
    <property type="term" value="P:pentose catabolic process"/>
    <property type="evidence" value="ECO:0007669"/>
    <property type="project" value="TreeGrafter"/>
</dbReference>
<dbReference type="PANTHER" id="PTHR22789">
    <property type="entry name" value="FUCULOSE PHOSPHATE ALDOLASE"/>
    <property type="match status" value="1"/>
</dbReference>
<dbReference type="InterPro" id="IPR050197">
    <property type="entry name" value="Aldolase_class_II_sugar_metab"/>
</dbReference>
<dbReference type="AlphaFoldDB" id="A0AAD2H178"/>
<dbReference type="Proteomes" id="UP001295794">
    <property type="component" value="Unassembled WGS sequence"/>
</dbReference>